<evidence type="ECO:0000259" key="3">
    <source>
        <dbReference type="PROSITE" id="PS50144"/>
    </source>
</evidence>
<keyword evidence="5" id="KW-1185">Reference proteome</keyword>
<dbReference type="KEGG" id="qsa:O6P43_009419"/>
<dbReference type="InterPro" id="IPR002083">
    <property type="entry name" value="MATH/TRAF_dom"/>
</dbReference>
<dbReference type="FunFam" id="2.60.210.10:FF:000005">
    <property type="entry name" value="Ubiquitin carboxyl-terminal hydrolase 13"/>
    <property type="match status" value="1"/>
</dbReference>
<feature type="coiled-coil region" evidence="2">
    <location>
        <begin position="302"/>
        <end position="336"/>
    </location>
</feature>
<evidence type="ECO:0000256" key="1">
    <source>
        <dbReference type="ARBA" id="ARBA00023054"/>
    </source>
</evidence>
<dbReference type="SUPFAM" id="SSF49599">
    <property type="entry name" value="TRAF domain-like"/>
    <property type="match status" value="1"/>
</dbReference>
<comment type="caution">
    <text evidence="4">The sequence shown here is derived from an EMBL/GenBank/DDBJ whole genome shotgun (WGS) entry which is preliminary data.</text>
</comment>
<feature type="domain" description="MATH" evidence="3">
    <location>
        <begin position="6"/>
        <end position="131"/>
    </location>
</feature>
<keyword evidence="4" id="KW-0378">Hydrolase</keyword>
<keyword evidence="1 2" id="KW-0175">Coiled coil</keyword>
<dbReference type="PANTHER" id="PTHR46236">
    <property type="entry name" value="TRAF-LIKE SUPERFAMILY PROTEIN"/>
    <property type="match status" value="1"/>
</dbReference>
<reference evidence="4" key="1">
    <citation type="journal article" date="2023" name="Science">
        <title>Elucidation of the pathway for biosynthesis of saponin adjuvants from the soapbark tree.</title>
        <authorList>
            <person name="Reed J."/>
            <person name="Orme A."/>
            <person name="El-Demerdash A."/>
            <person name="Owen C."/>
            <person name="Martin L.B.B."/>
            <person name="Misra R.C."/>
            <person name="Kikuchi S."/>
            <person name="Rejzek M."/>
            <person name="Martin A.C."/>
            <person name="Harkess A."/>
            <person name="Leebens-Mack J."/>
            <person name="Louveau T."/>
            <person name="Stephenson M.J."/>
            <person name="Osbourn A."/>
        </authorList>
    </citation>
    <scope>NUCLEOTIDE SEQUENCE</scope>
    <source>
        <strain evidence="4">S10</strain>
    </source>
</reference>
<dbReference type="Proteomes" id="UP001163823">
    <property type="component" value="Chromosome 4"/>
</dbReference>
<accession>A0AAD7VCW3</accession>
<gene>
    <name evidence="4" type="ORF">O6P43_009419</name>
</gene>
<dbReference type="EMBL" id="JARAOO010000004">
    <property type="protein sequence ID" value="KAJ7971377.1"/>
    <property type="molecule type" value="Genomic_DNA"/>
</dbReference>
<dbReference type="Pfam" id="PF22486">
    <property type="entry name" value="MATH_2"/>
    <property type="match status" value="1"/>
</dbReference>
<evidence type="ECO:0000313" key="4">
    <source>
        <dbReference type="EMBL" id="KAJ7971377.1"/>
    </source>
</evidence>
<dbReference type="InterPro" id="IPR008974">
    <property type="entry name" value="TRAF-like"/>
</dbReference>
<dbReference type="Gene3D" id="2.60.210.10">
    <property type="entry name" value="Apoptosis, Tumor Necrosis Factor Receptor Associated Protein 2, Chain A"/>
    <property type="match status" value="1"/>
</dbReference>
<evidence type="ECO:0000313" key="5">
    <source>
        <dbReference type="Proteomes" id="UP001163823"/>
    </source>
</evidence>
<dbReference type="InterPro" id="IPR050804">
    <property type="entry name" value="MCC"/>
</dbReference>
<evidence type="ECO:0000256" key="2">
    <source>
        <dbReference type="SAM" id="Coils"/>
    </source>
</evidence>
<dbReference type="SMART" id="SM00061">
    <property type="entry name" value="MATH"/>
    <property type="match status" value="1"/>
</dbReference>
<dbReference type="CDD" id="cd00121">
    <property type="entry name" value="MATH"/>
    <property type="match status" value="1"/>
</dbReference>
<protein>
    <submittedName>
        <fullName evidence="4">Ubiquitin carboxyl-terminal hydrolase 12</fullName>
    </submittedName>
</protein>
<dbReference type="PANTHER" id="PTHR46236:SF35">
    <property type="entry name" value="MATH DOMAIN-CONTAINING PROTEIN"/>
    <property type="match status" value="1"/>
</dbReference>
<dbReference type="AlphaFoldDB" id="A0AAD7VCW3"/>
<name>A0AAD7VCW3_QUISA</name>
<organism evidence="4 5">
    <name type="scientific">Quillaja saponaria</name>
    <name type="common">Soap bark tree</name>
    <dbReference type="NCBI Taxonomy" id="32244"/>
    <lineage>
        <taxon>Eukaryota</taxon>
        <taxon>Viridiplantae</taxon>
        <taxon>Streptophyta</taxon>
        <taxon>Embryophyta</taxon>
        <taxon>Tracheophyta</taxon>
        <taxon>Spermatophyta</taxon>
        <taxon>Magnoliopsida</taxon>
        <taxon>eudicotyledons</taxon>
        <taxon>Gunneridae</taxon>
        <taxon>Pentapetalae</taxon>
        <taxon>rosids</taxon>
        <taxon>fabids</taxon>
        <taxon>Fabales</taxon>
        <taxon>Quillajaceae</taxon>
        <taxon>Quillaja</taxon>
    </lineage>
</organism>
<proteinExistence type="predicted"/>
<dbReference type="GO" id="GO:0016787">
    <property type="term" value="F:hydrolase activity"/>
    <property type="evidence" value="ECO:0007669"/>
    <property type="project" value="UniProtKB-KW"/>
</dbReference>
<sequence>MPPNTMDKFTWTIRNFSKLNTEKHYSEVFSLGGCQWRILVFPNGNNVNHLSVYLDAADSANLPQSWSRFADFNLTLINQINSNYSLTKKSLYLFNGGESDWGFTSFVPLDNFRDPINGYLVKDTCIIEAEVTVIKVGVDNEDDQATGITTTTKIFEDGDGQVEVEGPKHEDQGKEPADPALFKELKNMPSTDINELVDFRDLGEAEKAFVPLLEEVCSWYPSLIECQRKRSRMFTQWAFTALGRVLHFLKTTKVKNMTKDECEHLQVLWEELKVFKFELSWLEPHVEFALGMKTYLENEEQVTKLKDSVAALDKLIKRVKENMAVVEEEVGDEKRKYLANLEEGFKERDMYTELGICRLRRTYSILT</sequence>
<dbReference type="PROSITE" id="PS50144">
    <property type="entry name" value="MATH"/>
    <property type="match status" value="1"/>
</dbReference>